<sequence>MSSTEKLAMFLNILAHHEKNRNLNFIYVLPGWEGSAADGRVLRDVVVRRNGLKVPQGNYYLCDGGYTNGNGFLSPYRGYRYWLKDWQGDNPSPRCREELFNMKHASAHNIEMASSTAATSNTSRKRVRKSTPSSRRVWTPEEELTLVDGLKELCVNGWRGDNGTFRHGYLMELEHYMNARHPNCGLKSLPHVDSKIRAWKKSYATILLLKSRSGLGFQYSDGSILVDDPKAWDDFIKIFGKDRATGEFAEGPEDVVETIERIEAQEITDGTSVGFPIDVVDVDDASGTREDQAAQEEPNVSPGAIQSPFTAQDEPNESTGAAQSSFTTQKGETHQSQKQGSSFKASSSKVNEKGRCKKRKTTEDDNETVLKGLMEVMKQFTESHNKRMASLIDKLGERDLSEIRGKIFSIIGSPAFKIYNSDERVKAAMGITQDIKRMEFFLSISELKRHTNSDAVQIAQNADPNDYSAVGVITKIQSEIQNSPTKRRSNMSQKWARVWTQEEELTLVDGLKKLCANDWKEDDGTFKHGYLMELEQHLNVCHPNCGLQALPHIFSKIRGWKKHYMTLSLVKSRSGLGFRYNDGTILVEDPKGWDDFIKVDLYAKSMTFKKWPLFADWEEIFHKDGATEQSVEGPEVGVQEIERIEAQEVANDMPFEFPIIAVDEDDAPAKKEDQIAQGEPSVSAGATQSSWSAF</sequence>
<feature type="region of interest" description="Disordered" evidence="1">
    <location>
        <begin position="668"/>
        <end position="694"/>
    </location>
</feature>
<name>A0ABQ7TYB9_SOLTU</name>
<feature type="compositionally biased region" description="Low complexity" evidence="1">
    <location>
        <begin position="113"/>
        <end position="122"/>
    </location>
</feature>
<feature type="region of interest" description="Disordered" evidence="1">
    <location>
        <begin position="287"/>
        <end position="364"/>
    </location>
</feature>
<accession>A0ABQ7TYB9</accession>
<proteinExistence type="predicted"/>
<reference evidence="2 3" key="1">
    <citation type="journal article" date="2021" name="bioRxiv">
        <title>Chromosome-scale and haplotype-resolved genome assembly of a tetraploid potato cultivar.</title>
        <authorList>
            <person name="Sun H."/>
            <person name="Jiao W.-B."/>
            <person name="Krause K."/>
            <person name="Campoy J.A."/>
            <person name="Goel M."/>
            <person name="Folz-Donahue K."/>
            <person name="Kukat C."/>
            <person name="Huettel B."/>
            <person name="Schneeberger K."/>
        </authorList>
    </citation>
    <scope>NUCLEOTIDE SEQUENCE [LARGE SCALE GENOMIC DNA]</scope>
    <source>
        <strain evidence="2">SolTubOtavaFocal</strain>
        <tissue evidence="2">Leaves</tissue>
    </source>
</reference>
<protein>
    <recommendedName>
        <fullName evidence="4">Myb/SANT-like domain-containing protein</fullName>
    </recommendedName>
</protein>
<evidence type="ECO:0000313" key="2">
    <source>
        <dbReference type="EMBL" id="KAH0739687.1"/>
    </source>
</evidence>
<comment type="caution">
    <text evidence="2">The sequence shown here is derived from an EMBL/GenBank/DDBJ whole genome shotgun (WGS) entry which is preliminary data.</text>
</comment>
<keyword evidence="3" id="KW-1185">Reference proteome</keyword>
<gene>
    <name evidence="2" type="ORF">KY290_038392</name>
</gene>
<evidence type="ECO:0000313" key="3">
    <source>
        <dbReference type="Proteomes" id="UP000826656"/>
    </source>
</evidence>
<dbReference type="PANTHER" id="PTHR46250:SF9">
    <property type="entry name" value="MYB_SANT-LIKE DOMAIN-CONTAINING PROTEIN"/>
    <property type="match status" value="1"/>
</dbReference>
<dbReference type="PANTHER" id="PTHR46250">
    <property type="entry name" value="MYB/SANT-LIKE DNA-BINDING DOMAIN PROTEIN-RELATED"/>
    <property type="match status" value="1"/>
</dbReference>
<evidence type="ECO:0008006" key="4">
    <source>
        <dbReference type="Google" id="ProtNLM"/>
    </source>
</evidence>
<organism evidence="2 3">
    <name type="scientific">Solanum tuberosum</name>
    <name type="common">Potato</name>
    <dbReference type="NCBI Taxonomy" id="4113"/>
    <lineage>
        <taxon>Eukaryota</taxon>
        <taxon>Viridiplantae</taxon>
        <taxon>Streptophyta</taxon>
        <taxon>Embryophyta</taxon>
        <taxon>Tracheophyta</taxon>
        <taxon>Spermatophyta</taxon>
        <taxon>Magnoliopsida</taxon>
        <taxon>eudicotyledons</taxon>
        <taxon>Gunneridae</taxon>
        <taxon>Pentapetalae</taxon>
        <taxon>asterids</taxon>
        <taxon>lamiids</taxon>
        <taxon>Solanales</taxon>
        <taxon>Solanaceae</taxon>
        <taxon>Solanoideae</taxon>
        <taxon>Solaneae</taxon>
        <taxon>Solanum</taxon>
    </lineage>
</organism>
<feature type="compositionally biased region" description="Polar residues" evidence="1">
    <location>
        <begin position="684"/>
        <end position="694"/>
    </location>
</feature>
<evidence type="ECO:0000256" key="1">
    <source>
        <dbReference type="SAM" id="MobiDB-lite"/>
    </source>
</evidence>
<dbReference type="EMBL" id="JAIVGD010000028">
    <property type="protein sequence ID" value="KAH0739687.1"/>
    <property type="molecule type" value="Genomic_DNA"/>
</dbReference>
<feature type="region of interest" description="Disordered" evidence="1">
    <location>
        <begin position="111"/>
        <end position="135"/>
    </location>
</feature>
<dbReference type="Proteomes" id="UP000826656">
    <property type="component" value="Unassembled WGS sequence"/>
</dbReference>
<feature type="compositionally biased region" description="Polar residues" evidence="1">
    <location>
        <begin position="317"/>
        <end position="349"/>
    </location>
</feature>